<evidence type="ECO:0000313" key="4">
    <source>
        <dbReference type="EMBL" id="BBB92522.1"/>
    </source>
</evidence>
<evidence type="ECO:0000256" key="1">
    <source>
        <dbReference type="ARBA" id="ARBA00022630"/>
    </source>
</evidence>
<dbReference type="InterPro" id="IPR051799">
    <property type="entry name" value="NADH_flavin_oxidoreductase"/>
</dbReference>
<evidence type="ECO:0000259" key="3">
    <source>
        <dbReference type="Pfam" id="PF00724"/>
    </source>
</evidence>
<dbReference type="GO" id="GO:0010181">
    <property type="term" value="F:FMN binding"/>
    <property type="evidence" value="ECO:0007669"/>
    <property type="project" value="InterPro"/>
</dbReference>
<evidence type="ECO:0000313" key="5">
    <source>
        <dbReference type="Proteomes" id="UP000276437"/>
    </source>
</evidence>
<dbReference type="KEGG" id="mana:MAMMFC1_03215"/>
<keyword evidence="2 4" id="KW-0560">Oxidoreductase</keyword>
<organism evidence="4 5">
    <name type="scientific">Methylomusa anaerophila</name>
    <dbReference type="NCBI Taxonomy" id="1930071"/>
    <lineage>
        <taxon>Bacteria</taxon>
        <taxon>Bacillati</taxon>
        <taxon>Bacillota</taxon>
        <taxon>Negativicutes</taxon>
        <taxon>Selenomonadales</taxon>
        <taxon>Sporomusaceae</taxon>
        <taxon>Methylomusa</taxon>
    </lineage>
</organism>
<dbReference type="Pfam" id="PF00724">
    <property type="entry name" value="Oxidored_FMN"/>
    <property type="match status" value="2"/>
</dbReference>
<dbReference type="InterPro" id="IPR001155">
    <property type="entry name" value="OxRdtase_FMN_N"/>
</dbReference>
<dbReference type="OrthoDB" id="9772736at2"/>
<feature type="domain" description="NADH:flavin oxidoreductase/NADH oxidase N-terminal" evidence="3">
    <location>
        <begin position="1"/>
        <end position="97"/>
    </location>
</feature>
<gene>
    <name evidence="4" type="primary">namA_2</name>
    <name evidence="4" type="ORF">MAMMFC1_03215</name>
</gene>
<accession>A0A348AN74</accession>
<feature type="domain" description="NADH:flavin oxidoreductase/NADH oxidase N-terminal" evidence="3">
    <location>
        <begin position="105"/>
        <end position="153"/>
    </location>
</feature>
<dbReference type="AlphaFoldDB" id="A0A348AN74"/>
<sequence>MKLKNRFIRSVTWEGMADSSGGLTDRLIKVYETLAQGGVGLIITGGTYLAKNSTTLPGMAGLYEDSAIQDYRKFTDMVHAHGCPIVLQLAYAGRDGEMWNPSSPSKNDIKSVVKVFGEGAIRAKRAGFDGVQIHAAHGYFLSQFLSRQSNTRQGFKGRMGSEAF</sequence>
<dbReference type="GO" id="GO:0003959">
    <property type="term" value="F:NADPH dehydrogenase activity"/>
    <property type="evidence" value="ECO:0007669"/>
    <property type="project" value="UniProtKB-EC"/>
</dbReference>
<dbReference type="EMBL" id="AP018449">
    <property type="protein sequence ID" value="BBB92522.1"/>
    <property type="molecule type" value="Genomic_DNA"/>
</dbReference>
<reference evidence="4 5" key="1">
    <citation type="journal article" date="2018" name="Int. J. Syst. Evol. Microbiol.">
        <title>Methylomusa anaerophila gen. nov., sp. nov., an anaerobic methanol-utilizing bacterium isolated from a microbial fuel cell.</title>
        <authorList>
            <person name="Amano N."/>
            <person name="Yamamuro A."/>
            <person name="Miyahara M."/>
            <person name="Kouzuma A."/>
            <person name="Abe T."/>
            <person name="Watanabe K."/>
        </authorList>
    </citation>
    <scope>NUCLEOTIDE SEQUENCE [LARGE SCALE GENOMIC DNA]</scope>
    <source>
        <strain evidence="4 5">MMFC1</strain>
    </source>
</reference>
<dbReference type="EC" id="1.6.99.1" evidence="4"/>
<dbReference type="PANTHER" id="PTHR43656:SF2">
    <property type="entry name" value="BINDING OXIDOREDUCTASE, PUTATIVE (AFU_ORTHOLOGUE AFUA_2G08260)-RELATED"/>
    <property type="match status" value="1"/>
</dbReference>
<dbReference type="InterPro" id="IPR013785">
    <property type="entry name" value="Aldolase_TIM"/>
</dbReference>
<evidence type="ECO:0000256" key="2">
    <source>
        <dbReference type="ARBA" id="ARBA00023002"/>
    </source>
</evidence>
<dbReference type="RefSeq" id="WP_126309421.1">
    <property type="nucleotide sequence ID" value="NZ_AP018449.1"/>
</dbReference>
<dbReference type="Gene3D" id="3.20.20.70">
    <property type="entry name" value="Aldolase class I"/>
    <property type="match status" value="1"/>
</dbReference>
<name>A0A348AN74_9FIRM</name>
<keyword evidence="1" id="KW-0285">Flavoprotein</keyword>
<dbReference type="PANTHER" id="PTHR43656">
    <property type="entry name" value="BINDING OXIDOREDUCTASE, PUTATIVE (AFU_ORTHOLOGUE AFUA_2G08260)-RELATED"/>
    <property type="match status" value="1"/>
</dbReference>
<proteinExistence type="predicted"/>
<protein>
    <submittedName>
        <fullName evidence="4">NADPH dehydrogenase</fullName>
        <ecNumber evidence="4">1.6.99.1</ecNumber>
    </submittedName>
</protein>
<keyword evidence="5" id="KW-1185">Reference proteome</keyword>
<dbReference type="SUPFAM" id="SSF51395">
    <property type="entry name" value="FMN-linked oxidoreductases"/>
    <property type="match status" value="1"/>
</dbReference>
<dbReference type="Proteomes" id="UP000276437">
    <property type="component" value="Chromosome"/>
</dbReference>